<feature type="compositionally biased region" description="Low complexity" evidence="4">
    <location>
        <begin position="22"/>
        <end position="37"/>
    </location>
</feature>
<dbReference type="PANTHER" id="PTHR22683">
    <property type="entry name" value="SPORULATION PROTEIN RELATED"/>
    <property type="match status" value="1"/>
</dbReference>
<proteinExistence type="predicted"/>
<dbReference type="InterPro" id="IPR050206">
    <property type="entry name" value="FtsK/SpoIIIE/SftA"/>
</dbReference>
<feature type="region of interest" description="Disordered" evidence="4">
    <location>
        <begin position="629"/>
        <end position="652"/>
    </location>
</feature>
<dbReference type="EMBL" id="NOXG01000014">
    <property type="protein sequence ID" value="PYD75114.1"/>
    <property type="molecule type" value="Genomic_DNA"/>
</dbReference>
<evidence type="ECO:0000313" key="7">
    <source>
        <dbReference type="Proteomes" id="UP000247609"/>
    </source>
</evidence>
<gene>
    <name evidence="6" type="ORF">CFR71_10900</name>
</gene>
<evidence type="ECO:0000256" key="4">
    <source>
        <dbReference type="SAM" id="MobiDB-lite"/>
    </source>
</evidence>
<accession>A0A318QBB6</accession>
<dbReference type="SUPFAM" id="SSF52540">
    <property type="entry name" value="P-loop containing nucleoside triphosphate hydrolases"/>
    <property type="match status" value="1"/>
</dbReference>
<dbReference type="Gene3D" id="3.40.50.300">
    <property type="entry name" value="P-loop containing nucleotide triphosphate hydrolases"/>
    <property type="match status" value="1"/>
</dbReference>
<dbReference type="GO" id="GO:0003677">
    <property type="term" value="F:DNA binding"/>
    <property type="evidence" value="ECO:0007669"/>
    <property type="project" value="InterPro"/>
</dbReference>
<dbReference type="PROSITE" id="PS50901">
    <property type="entry name" value="FTSK"/>
    <property type="match status" value="1"/>
</dbReference>
<feature type="region of interest" description="Disordered" evidence="4">
    <location>
        <begin position="1"/>
        <end position="37"/>
    </location>
</feature>
<dbReference type="RefSeq" id="WP_110531041.1">
    <property type="nucleotide sequence ID" value="NZ_NOXG01000014.1"/>
</dbReference>
<dbReference type="PANTHER" id="PTHR22683:SF41">
    <property type="entry name" value="DNA TRANSLOCASE FTSK"/>
    <property type="match status" value="1"/>
</dbReference>
<evidence type="ECO:0000259" key="5">
    <source>
        <dbReference type="PROSITE" id="PS50901"/>
    </source>
</evidence>
<feature type="binding site" evidence="3">
    <location>
        <begin position="413"/>
        <end position="420"/>
    </location>
    <ligand>
        <name>ATP</name>
        <dbReference type="ChEBI" id="CHEBI:30616"/>
    </ligand>
</feature>
<reference evidence="6 7" key="1">
    <citation type="submission" date="2017-07" db="EMBL/GenBank/DDBJ databases">
        <title>A draft genome sequence of Komagataeibacter sp. T5K1.</title>
        <authorList>
            <person name="Skraban J."/>
            <person name="Cleenwerck I."/>
            <person name="Vandamme P."/>
            <person name="Trcek J."/>
        </authorList>
    </citation>
    <scope>NUCLEOTIDE SEQUENCE [LARGE SCALE GENOMIC DNA]</scope>
    <source>
        <strain evidence="6 7">T5K1</strain>
    </source>
</reference>
<evidence type="ECO:0000256" key="1">
    <source>
        <dbReference type="ARBA" id="ARBA00022741"/>
    </source>
</evidence>
<comment type="caution">
    <text evidence="6">The sequence shown here is derived from an EMBL/GenBank/DDBJ whole genome shotgun (WGS) entry which is preliminary data.</text>
</comment>
<protein>
    <recommendedName>
        <fullName evidence="5">FtsK domain-containing protein</fullName>
    </recommendedName>
</protein>
<keyword evidence="2 3" id="KW-0067">ATP-binding</keyword>
<dbReference type="GO" id="GO:0005524">
    <property type="term" value="F:ATP binding"/>
    <property type="evidence" value="ECO:0007669"/>
    <property type="project" value="UniProtKB-UniRule"/>
</dbReference>
<feature type="domain" description="FtsK" evidence="5">
    <location>
        <begin position="395"/>
        <end position="595"/>
    </location>
</feature>
<dbReference type="InterPro" id="IPR002543">
    <property type="entry name" value="FtsK_dom"/>
</dbReference>
<evidence type="ECO:0000256" key="3">
    <source>
        <dbReference type="PROSITE-ProRule" id="PRU00289"/>
    </source>
</evidence>
<dbReference type="AlphaFoldDB" id="A0A318QBB6"/>
<evidence type="ECO:0000313" key="6">
    <source>
        <dbReference type="EMBL" id="PYD75114.1"/>
    </source>
</evidence>
<keyword evidence="1 3" id="KW-0547">Nucleotide-binding</keyword>
<name>A0A318QBB6_9PROT</name>
<dbReference type="Pfam" id="PF01580">
    <property type="entry name" value="FtsK_SpoIIIE"/>
    <property type="match status" value="1"/>
</dbReference>
<evidence type="ECO:0000256" key="2">
    <source>
        <dbReference type="ARBA" id="ARBA00022840"/>
    </source>
</evidence>
<sequence length="983" mass="105828">MSGTASDLDDLLGLTPAPDAPAPEAAPSAAPSAGRPARPLVRPVAIDDALALDAAWRAEYATRARPGREQSAGVCELSVGPEGTAVRRALYAPEVFHLNASFLSDDCAGLHAEWAPAWVQWLKQGEHVGLTRADQDGCLLRWGRDADPYGAIRYLPLIGGRRSWVILSDDRTRETAIGLIRALVLRLACMMGNDVRFVLLDPNGGGTTFPQQGLLPSHLPANNAVPAETLGLVMDRLAKVTATMLDGTRAQDFHKWDRRDQKDAGGYEVVCALDMGDTAKYNPMTTQLTDLARTGPLAGRYLLLHVNMDKALPHGFDLKAIMDDAHVIDLRECDAGCVDRPPDEALHRHILSRLASAMVDSELKVIPDRWWTKTSQECVGTSLTDSDDGLGVLFGQETGGRSTRSITAGVLSGIPGSGKSNVLALIIMGLAMRYPPEELQFHLLDLKGGVEFQAYAKLPHAAVIASNAVPGAMIGFLRNMRGEMDRRYDLFLDRDDGKGEFSDLQQYHAAGQPRGPAPRILIVIDEYQTLFDEEQSQDEAANHLKEIVSKGRAAGVHVLLSSQKMVPSGMSRSQHIMSMITLRMSLQMAADEVDSMFEFGTEGRQVLRGLQESGRILINDHGGADGFNHAGKVGVLDGRPPAQRTTPSEREKAAVRLAPLFARFEAMAQKWPAEKRAAWPTTQVLTGQVRPGLKQNFLVREALRTHGAIRLTQLLEMGGRPAAAGGLQELGIDSRFLPVPLMLGRDSTLNGQACVPLSHEGGENLLCVMEMKAARLQMDVVATVVASLAALSPDVVGSVRILNLAPAKLVPDDFDYGDAIAAGLAAAGLPRPANITVSTSPDDAVGLIGAVAPPGTADILILIDPERASPLLVGPPETARFSTFPLMERLKQGPDMGQHTIIFTSSLQRLYKVVVNETVGGGLSQLFRWVLVERVDDDLRAALRLIQPLSRAGGGNRPGKDRDTTAILLGRSGKETVVTVFGE</sequence>
<dbReference type="Proteomes" id="UP000247609">
    <property type="component" value="Unassembled WGS sequence"/>
</dbReference>
<organism evidence="6 7">
    <name type="scientific">Novacetimonas pomaceti</name>
    <dbReference type="NCBI Taxonomy" id="2021998"/>
    <lineage>
        <taxon>Bacteria</taxon>
        <taxon>Pseudomonadati</taxon>
        <taxon>Pseudomonadota</taxon>
        <taxon>Alphaproteobacteria</taxon>
        <taxon>Acetobacterales</taxon>
        <taxon>Acetobacteraceae</taxon>
        <taxon>Novacetimonas</taxon>
    </lineage>
</organism>
<dbReference type="InterPro" id="IPR027417">
    <property type="entry name" value="P-loop_NTPase"/>
</dbReference>